<feature type="domain" description="NAD-dependent epimerase/dehydratase" evidence="1">
    <location>
        <begin position="46"/>
        <end position="74"/>
    </location>
</feature>
<name>A0A0B6ZF36_9EUPU</name>
<feature type="non-terminal residue" evidence="2">
    <location>
        <position position="100"/>
    </location>
</feature>
<evidence type="ECO:0000313" key="2">
    <source>
        <dbReference type="EMBL" id="CEK67234.1"/>
    </source>
</evidence>
<accession>A0A0B6ZF36</accession>
<dbReference type="Pfam" id="PF01370">
    <property type="entry name" value="Epimerase"/>
    <property type="match status" value="1"/>
</dbReference>
<evidence type="ECO:0000259" key="1">
    <source>
        <dbReference type="Pfam" id="PF01370"/>
    </source>
</evidence>
<dbReference type="InterPro" id="IPR001509">
    <property type="entry name" value="Epimerase_deHydtase"/>
</dbReference>
<dbReference type="Gene3D" id="3.40.50.720">
    <property type="entry name" value="NAD(P)-binding Rossmann-like Domain"/>
    <property type="match status" value="1"/>
</dbReference>
<sequence>DTSLINRNHYLNTLSSQPVIAMSSKQSHINGHNNTNGELSTQQGHILVTGGAGYIGSTLVPMLLEKGYEVTVYDLFLWGISPLLPVAEHPRVHIIKGDIL</sequence>
<proteinExistence type="predicted"/>
<dbReference type="SUPFAM" id="SSF51735">
    <property type="entry name" value="NAD(P)-binding Rossmann-fold domains"/>
    <property type="match status" value="1"/>
</dbReference>
<dbReference type="EMBL" id="HACG01020369">
    <property type="protein sequence ID" value="CEK67234.1"/>
    <property type="molecule type" value="Transcribed_RNA"/>
</dbReference>
<gene>
    <name evidence="2" type="primary">ORF61854</name>
</gene>
<dbReference type="InterPro" id="IPR036291">
    <property type="entry name" value="NAD(P)-bd_dom_sf"/>
</dbReference>
<reference evidence="2" key="1">
    <citation type="submission" date="2014-12" db="EMBL/GenBank/DDBJ databases">
        <title>Insight into the proteome of Arion vulgaris.</title>
        <authorList>
            <person name="Aradska J."/>
            <person name="Bulat T."/>
            <person name="Smidak R."/>
            <person name="Sarate P."/>
            <person name="Gangsoo J."/>
            <person name="Sialana F."/>
            <person name="Bilban M."/>
            <person name="Lubec G."/>
        </authorList>
    </citation>
    <scope>NUCLEOTIDE SEQUENCE</scope>
    <source>
        <tissue evidence="2">Skin</tissue>
    </source>
</reference>
<protein>
    <recommendedName>
        <fullName evidence="1">NAD-dependent epimerase/dehydratase domain-containing protein</fullName>
    </recommendedName>
</protein>
<feature type="non-terminal residue" evidence="2">
    <location>
        <position position="1"/>
    </location>
</feature>
<dbReference type="AlphaFoldDB" id="A0A0B6ZF36"/>
<organism evidence="2">
    <name type="scientific">Arion vulgaris</name>
    <dbReference type="NCBI Taxonomy" id="1028688"/>
    <lineage>
        <taxon>Eukaryota</taxon>
        <taxon>Metazoa</taxon>
        <taxon>Spiralia</taxon>
        <taxon>Lophotrochozoa</taxon>
        <taxon>Mollusca</taxon>
        <taxon>Gastropoda</taxon>
        <taxon>Heterobranchia</taxon>
        <taxon>Euthyneura</taxon>
        <taxon>Panpulmonata</taxon>
        <taxon>Eupulmonata</taxon>
        <taxon>Stylommatophora</taxon>
        <taxon>Helicina</taxon>
        <taxon>Arionoidea</taxon>
        <taxon>Arionidae</taxon>
        <taxon>Arion</taxon>
    </lineage>
</organism>